<feature type="transmembrane region" description="Helical" evidence="1">
    <location>
        <begin position="138"/>
        <end position="163"/>
    </location>
</feature>
<reference evidence="2 3" key="1">
    <citation type="journal article" date="2007" name="J. Bacteriol.">
        <title>The complete genome sequence of Roseobacter denitrificans reveals a mixotrophic rather than photosynthetic metabolism.</title>
        <authorList>
            <person name="Swingley W.D."/>
            <person name="Sadekar S."/>
            <person name="Mastrian S.D."/>
            <person name="Matthies H.J."/>
            <person name="Hao J."/>
            <person name="Ramos H."/>
            <person name="Acharya C.R."/>
            <person name="Conrad A.L."/>
            <person name="Taylor H.L."/>
            <person name="Dejesa L.C."/>
            <person name="Shah M.K."/>
            <person name="O'huallachain M.E."/>
            <person name="Lince M.T."/>
            <person name="Blankenship R.E."/>
            <person name="Beatty J.T."/>
            <person name="Touchman J.W."/>
        </authorList>
    </citation>
    <scope>NUCLEOTIDE SEQUENCE [LARGE SCALE GENOMIC DNA]</scope>
    <source>
        <strain evidence="3">ATCC 33942 / OCh 114</strain>
    </source>
</reference>
<dbReference type="HOGENOM" id="CLU_120422_0_0_5"/>
<keyword evidence="1" id="KW-1133">Transmembrane helix</keyword>
<accession>Q16CE9</accession>
<feature type="transmembrane region" description="Helical" evidence="1">
    <location>
        <begin position="107"/>
        <end position="126"/>
    </location>
</feature>
<gene>
    <name evidence="2" type="ordered locus">RD1_0646</name>
</gene>
<name>Q16CE9_ROSDO</name>
<dbReference type="eggNOG" id="ENOG502ZKRP">
    <property type="taxonomic scope" value="Bacteria"/>
</dbReference>
<organism evidence="2 3">
    <name type="scientific">Roseobacter denitrificans (strain ATCC 33942 / OCh 114)</name>
    <name type="common">Erythrobacter sp. (strain OCh 114)</name>
    <name type="synonym">Roseobacter denitrificans</name>
    <dbReference type="NCBI Taxonomy" id="375451"/>
    <lineage>
        <taxon>Bacteria</taxon>
        <taxon>Pseudomonadati</taxon>
        <taxon>Pseudomonadota</taxon>
        <taxon>Alphaproteobacteria</taxon>
        <taxon>Rhodobacterales</taxon>
        <taxon>Roseobacteraceae</taxon>
        <taxon>Roseobacter</taxon>
    </lineage>
</organism>
<evidence type="ECO:0000256" key="1">
    <source>
        <dbReference type="SAM" id="Phobius"/>
    </source>
</evidence>
<protein>
    <recommendedName>
        <fullName evidence="4">DUF1440 domain-containing protein</fullName>
    </recommendedName>
</protein>
<dbReference type="Proteomes" id="UP000007029">
    <property type="component" value="Chromosome"/>
</dbReference>
<keyword evidence="3" id="KW-1185">Reference proteome</keyword>
<dbReference type="EMBL" id="CP000362">
    <property type="protein sequence ID" value="ABG30344.1"/>
    <property type="molecule type" value="Genomic_DNA"/>
</dbReference>
<feature type="transmembrane region" description="Helical" evidence="1">
    <location>
        <begin position="75"/>
        <end position="95"/>
    </location>
</feature>
<sequence>MSPISRSSETEMTPKGLHDMKRTALTLLTAGAFATIAFDVFGQALSPLFGHAKLAPVGLAGATIKSVFGTNPSGAAYLLHSLTGLLFYVVGYFAIARPVQIAILPKLHWSITAIVYGVALWAFALYGMAHLVAGMKPFLGFTGITWVALWGHIVYALVAAAILESRGVVMELPKRTQLALG</sequence>
<dbReference type="KEGG" id="rde:RD1_0646"/>
<keyword evidence="1" id="KW-0472">Membrane</keyword>
<dbReference type="STRING" id="375451.RD1_0646"/>
<evidence type="ECO:0000313" key="3">
    <source>
        <dbReference type="Proteomes" id="UP000007029"/>
    </source>
</evidence>
<dbReference type="AlphaFoldDB" id="Q16CE9"/>
<evidence type="ECO:0000313" key="2">
    <source>
        <dbReference type="EMBL" id="ABG30344.1"/>
    </source>
</evidence>
<evidence type="ECO:0008006" key="4">
    <source>
        <dbReference type="Google" id="ProtNLM"/>
    </source>
</evidence>
<proteinExistence type="predicted"/>
<keyword evidence="1" id="KW-0812">Transmembrane</keyword>